<dbReference type="Pfam" id="PF03663">
    <property type="entry name" value="Glyco_hydro_76"/>
    <property type="match status" value="1"/>
</dbReference>
<keyword evidence="2" id="KW-1185">Reference proteome</keyword>
<dbReference type="Proteomes" id="UP000639051">
    <property type="component" value="Unassembled WGS sequence"/>
</dbReference>
<protein>
    <submittedName>
        <fullName evidence="1">Glycosyl hydrolase</fullName>
    </submittedName>
</protein>
<organism evidence="1 2">
    <name type="scientific">Sinomonas cellulolyticus</name>
    <dbReference type="NCBI Taxonomy" id="2801916"/>
    <lineage>
        <taxon>Bacteria</taxon>
        <taxon>Bacillati</taxon>
        <taxon>Actinomycetota</taxon>
        <taxon>Actinomycetes</taxon>
        <taxon>Micrococcales</taxon>
        <taxon>Micrococcaceae</taxon>
        <taxon>Sinomonas</taxon>
    </lineage>
</organism>
<dbReference type="GO" id="GO:0016787">
    <property type="term" value="F:hydrolase activity"/>
    <property type="evidence" value="ECO:0007669"/>
    <property type="project" value="UniProtKB-KW"/>
</dbReference>
<dbReference type="InterPro" id="IPR008928">
    <property type="entry name" value="6-hairpin_glycosidase_sf"/>
</dbReference>
<sequence length="391" mass="43255">MQPTTWAERAQAAADSVNEGFGHRILRVIPGTWIASVARPARKIARPWDPWHYWWQAHYLDCLVDASWRQLGDRGPQGGDPESGGEAREPRELVLARHLLTGIRIRNVFQYRNAFYDDMAWLALSAARAEHLSGLVAHRSLPNARTIARVLGRQLVLASTPEGGGGTYWNTQRRFKNTPATSPAALFFARSGDRERAQALVDWLDATLFDPSQGLYLDGINLNRDGTTELKPDIWTYNQGPVLGALVTLGGAENLARAETLIAAVDEHLTANWETHDGALRRTLRGDGGGDAGLFMGILARYLTVAAVHEGLSADARATARRLVLDTAEALWAGAEERCGRTDGEGDETYWTFPQRPGQTASDEYPPGRRVELSTQLQAWMVLEFAHQLTR</sequence>
<keyword evidence="1" id="KW-0378">Hydrolase</keyword>
<dbReference type="Gene3D" id="1.50.10.20">
    <property type="match status" value="1"/>
</dbReference>
<dbReference type="EMBL" id="JAERRC010000024">
    <property type="protein sequence ID" value="MBL0705915.1"/>
    <property type="molecule type" value="Genomic_DNA"/>
</dbReference>
<evidence type="ECO:0000313" key="2">
    <source>
        <dbReference type="Proteomes" id="UP000639051"/>
    </source>
</evidence>
<dbReference type="InterPro" id="IPR053169">
    <property type="entry name" value="MUG_Protein"/>
</dbReference>
<evidence type="ECO:0000313" key="1">
    <source>
        <dbReference type="EMBL" id="MBL0705915.1"/>
    </source>
</evidence>
<gene>
    <name evidence="1" type="ORF">JJE72_10400</name>
</gene>
<accession>A0ABS1K2L4</accession>
<comment type="caution">
    <text evidence="1">The sequence shown here is derived from an EMBL/GenBank/DDBJ whole genome shotgun (WGS) entry which is preliminary data.</text>
</comment>
<dbReference type="SUPFAM" id="SSF48208">
    <property type="entry name" value="Six-hairpin glycosidases"/>
    <property type="match status" value="1"/>
</dbReference>
<dbReference type="RefSeq" id="WP_189692459.1">
    <property type="nucleotide sequence ID" value="NZ_BNCM01000002.1"/>
</dbReference>
<dbReference type="PANTHER" id="PTHR47791:SF3">
    <property type="entry name" value="MEIOTICALLY UP-REGULATED GENE 191 PROTEIN"/>
    <property type="match status" value="1"/>
</dbReference>
<name>A0ABS1K2L4_9MICC</name>
<proteinExistence type="predicted"/>
<reference evidence="1 2" key="1">
    <citation type="submission" date="2021-01" db="EMBL/GenBank/DDBJ databases">
        <title>Genome public.</title>
        <authorList>
            <person name="Liu C."/>
            <person name="Sun Q."/>
        </authorList>
    </citation>
    <scope>NUCLEOTIDE SEQUENCE [LARGE SCALE GENOMIC DNA]</scope>
    <source>
        <strain evidence="1 2">JC656</strain>
    </source>
</reference>
<dbReference type="InterPro" id="IPR005198">
    <property type="entry name" value="Glyco_hydro_76"/>
</dbReference>
<dbReference type="PANTHER" id="PTHR47791">
    <property type="entry name" value="MEIOTICALLY UP-REGULATED GENE 191 PROTEIN"/>
    <property type="match status" value="1"/>
</dbReference>